<evidence type="ECO:0000256" key="7">
    <source>
        <dbReference type="PROSITE-ProRule" id="PRU00221"/>
    </source>
</evidence>
<feature type="repeat" description="WD" evidence="7">
    <location>
        <begin position="313"/>
        <end position="355"/>
    </location>
</feature>
<dbReference type="PANTHER" id="PTHR16288">
    <property type="entry name" value="WD40 REPEAT PROTEIN 4"/>
    <property type="match status" value="1"/>
</dbReference>
<keyword evidence="5 6" id="KW-0539">Nucleus</keyword>
<evidence type="ECO:0000256" key="2">
    <source>
        <dbReference type="ARBA" id="ARBA00022574"/>
    </source>
</evidence>
<organism evidence="9">
    <name type="scientific">Bionectria ochroleuca</name>
    <name type="common">Gliocladium roseum</name>
    <dbReference type="NCBI Taxonomy" id="29856"/>
    <lineage>
        <taxon>Eukaryota</taxon>
        <taxon>Fungi</taxon>
        <taxon>Dikarya</taxon>
        <taxon>Ascomycota</taxon>
        <taxon>Pezizomycotina</taxon>
        <taxon>Sordariomycetes</taxon>
        <taxon>Hypocreomycetidae</taxon>
        <taxon>Hypocreales</taxon>
        <taxon>Bionectriaceae</taxon>
        <taxon>Clonostachys</taxon>
    </lineage>
</organism>
<feature type="region of interest" description="Disordered" evidence="8">
    <location>
        <begin position="503"/>
        <end position="526"/>
    </location>
</feature>
<evidence type="ECO:0000256" key="4">
    <source>
        <dbReference type="ARBA" id="ARBA00022737"/>
    </source>
</evidence>
<dbReference type="HAMAP" id="MF_03056">
    <property type="entry name" value="TRM82"/>
    <property type="match status" value="1"/>
</dbReference>
<dbReference type="Gene3D" id="2.130.10.10">
    <property type="entry name" value="YVTN repeat-like/Quinoprotein amine dehydrogenase"/>
    <property type="match status" value="1"/>
</dbReference>
<dbReference type="InterPro" id="IPR028884">
    <property type="entry name" value="Trm82"/>
</dbReference>
<keyword evidence="2 6" id="KW-0853">WD repeat</keyword>
<dbReference type="SUPFAM" id="SSF50978">
    <property type="entry name" value="WD40 repeat-like"/>
    <property type="match status" value="1"/>
</dbReference>
<comment type="function">
    <text evidence="6">Required for the formation of N(7)-methylguanine at position 46 (m7G46) in tRNA. In the complex, it is required to stabilize and induce conformational changes of the catalytic subunit.</text>
</comment>
<reference evidence="9" key="1">
    <citation type="submission" date="2015-01" db="EMBL/GenBank/DDBJ databases">
        <authorList>
            <person name="Durling Mikael"/>
        </authorList>
    </citation>
    <scope>NUCLEOTIDE SEQUENCE</scope>
</reference>
<feature type="region of interest" description="Disordered" evidence="8">
    <location>
        <begin position="60"/>
        <end position="127"/>
    </location>
</feature>
<proteinExistence type="inferred from homology"/>
<keyword evidence="3 6" id="KW-0819">tRNA processing</keyword>
<feature type="compositionally biased region" description="Basic and acidic residues" evidence="8">
    <location>
        <begin position="102"/>
        <end position="114"/>
    </location>
</feature>
<comment type="similarity">
    <text evidence="6">Belongs to the WD repeat TRM82 family.</text>
</comment>
<accession>A0A0B7JJQ2</accession>
<name>A0A0B7JJQ2_BIOOC</name>
<gene>
    <name evidence="9" type="ORF">BN869_000001128_1</name>
</gene>
<dbReference type="GO" id="GO:0106004">
    <property type="term" value="P:tRNA (guanine-N7)-methylation"/>
    <property type="evidence" value="ECO:0007669"/>
    <property type="project" value="UniProtKB-UniRule"/>
</dbReference>
<dbReference type="EMBL" id="CDPU01000002">
    <property type="protein sequence ID" value="CEO45073.1"/>
    <property type="molecule type" value="Genomic_DNA"/>
</dbReference>
<evidence type="ECO:0000313" key="9">
    <source>
        <dbReference type="EMBL" id="CEO45073.1"/>
    </source>
</evidence>
<dbReference type="GO" id="GO:0005634">
    <property type="term" value="C:nucleus"/>
    <property type="evidence" value="ECO:0007669"/>
    <property type="project" value="UniProtKB-SubCell"/>
</dbReference>
<evidence type="ECO:0000256" key="6">
    <source>
        <dbReference type="HAMAP-Rule" id="MF_03056"/>
    </source>
</evidence>
<comment type="pathway">
    <text evidence="6">tRNA modification; N(7)-methylguanine-tRNA biosynthesis.</text>
</comment>
<evidence type="ECO:0000256" key="1">
    <source>
        <dbReference type="ARBA" id="ARBA00004123"/>
    </source>
</evidence>
<dbReference type="AlphaFoldDB" id="A0A0B7JJQ2"/>
<dbReference type="PROSITE" id="PS50082">
    <property type="entry name" value="WD_REPEATS_2"/>
    <property type="match status" value="1"/>
</dbReference>
<dbReference type="InterPro" id="IPR001680">
    <property type="entry name" value="WD40_rpt"/>
</dbReference>
<dbReference type="InterPro" id="IPR015943">
    <property type="entry name" value="WD40/YVTN_repeat-like_dom_sf"/>
</dbReference>
<evidence type="ECO:0000256" key="3">
    <source>
        <dbReference type="ARBA" id="ARBA00022694"/>
    </source>
</evidence>
<evidence type="ECO:0000256" key="8">
    <source>
        <dbReference type="SAM" id="MobiDB-lite"/>
    </source>
</evidence>
<dbReference type="UniPathway" id="UPA00989"/>
<dbReference type="InterPro" id="IPR036322">
    <property type="entry name" value="WD40_repeat_dom_sf"/>
</dbReference>
<protein>
    <submittedName>
        <fullName evidence="9">Uncharacterized protein</fullName>
    </submittedName>
</protein>
<feature type="compositionally biased region" description="Basic and acidic residues" evidence="8">
    <location>
        <begin position="60"/>
        <end position="70"/>
    </location>
</feature>
<evidence type="ECO:0000256" key="5">
    <source>
        <dbReference type="ARBA" id="ARBA00023242"/>
    </source>
</evidence>
<dbReference type="GO" id="GO:0005829">
    <property type="term" value="C:cytosol"/>
    <property type="evidence" value="ECO:0007669"/>
    <property type="project" value="TreeGrafter"/>
</dbReference>
<keyword evidence="4 6" id="KW-0677">Repeat</keyword>
<comment type="subcellular location">
    <subcellularLocation>
        <location evidence="1 6">Nucleus</location>
    </subcellularLocation>
</comment>
<sequence>MKIPYHNAHVCKGIIFAGRSGQLHSFNAQDGSYISTWKHPDAEKVSDAFKAIAEAEKVEAEKAEAVKEDPSSAAQEAGDEPPAKRQKTVEAEGTESAPTEKSPVDEAKGKDQAGKKKIQARTARSAVSKVPDRPLIAHIISTADGKHVIVVTAHDKAIWVFEHDLAGNLKELSKRVMPKRPSSVVLGPDSQIICADKFGDVYAVPLIQSDTWTPAPSRQVVAKPEANPLTVHSKRNLASLKSQLKQIELNKRDIPNTDGPAFEQTLLLGHVSMLTNVVLGEQEGRRYVLTADRDEHIRVSRYIPQTHVIEAFCLGHKEFVNALTIPRSRNDILVSGGGDPNLFIWNWSSGRLLSKTDILSLAQRVFPTISEVAVSQLDSFDYPSDSGKITFILAICENIKAIFAWELTDENTLSHPSIIQLPGNPLHLAFNLEDESSPKVVVALDPGSEGVAPSLNIYSFQLSEGTLAIDTTSSVSESATGESEDLVATETEVKTLLYTVEHLRKKTGEPEEEGEKATEASTEGQA</sequence>
<dbReference type="PANTHER" id="PTHR16288:SF0">
    <property type="entry name" value="TRNA (GUANINE-N(7)-)-METHYLTRANSFERASE NON-CATALYTIC SUBUNIT WDR4"/>
    <property type="match status" value="1"/>
</dbReference>
<feature type="compositionally biased region" description="Basic and acidic residues" evidence="8">
    <location>
        <begin position="81"/>
        <end position="90"/>
    </location>
</feature>
<dbReference type="GO" id="GO:0043527">
    <property type="term" value="C:tRNA methyltransferase complex"/>
    <property type="evidence" value="ECO:0007669"/>
    <property type="project" value="TreeGrafter"/>
</dbReference>